<protein>
    <submittedName>
        <fullName evidence="2">Uncharacterized protein</fullName>
    </submittedName>
</protein>
<gene>
    <name evidence="2" type="ORF">MIND_00489200</name>
</gene>
<proteinExistence type="predicted"/>
<dbReference type="Proteomes" id="UP000636479">
    <property type="component" value="Unassembled WGS sequence"/>
</dbReference>
<dbReference type="AlphaFoldDB" id="A0A8H6SX43"/>
<accession>A0A8H6SX43</accession>
<comment type="caution">
    <text evidence="2">The sequence shown here is derived from an EMBL/GenBank/DDBJ whole genome shotgun (WGS) entry which is preliminary data.</text>
</comment>
<evidence type="ECO:0000313" key="3">
    <source>
        <dbReference type="Proteomes" id="UP000636479"/>
    </source>
</evidence>
<feature type="compositionally biased region" description="Polar residues" evidence="1">
    <location>
        <begin position="15"/>
        <end position="24"/>
    </location>
</feature>
<dbReference type="GeneID" id="59344207"/>
<evidence type="ECO:0000313" key="2">
    <source>
        <dbReference type="EMBL" id="KAF7306964.1"/>
    </source>
</evidence>
<keyword evidence="3" id="KW-1185">Reference proteome</keyword>
<feature type="region of interest" description="Disordered" evidence="1">
    <location>
        <begin position="15"/>
        <end position="83"/>
    </location>
</feature>
<dbReference type="EMBL" id="JACAZF010000004">
    <property type="protein sequence ID" value="KAF7306964.1"/>
    <property type="molecule type" value="Genomic_DNA"/>
</dbReference>
<feature type="compositionally biased region" description="Low complexity" evidence="1">
    <location>
        <begin position="49"/>
        <end position="64"/>
    </location>
</feature>
<name>A0A8H6SX43_9AGAR</name>
<sequence length="318" mass="34753">MALSALRQRVSRIQTGSADYNLQSAPPAASLEEDSHETGQTVVDPDAVSPSTSPITPRTSPPMSHQYRLPLLPPSQGLPNPTSVELRNVRGRQKAMDWLMLNALCSSKARRDRPKPAFIGDRNAVFAHNTGASTNASEKGASAAAPGYGMVAKTLSSEQLAEIGCSGFSEVPWDGEKTIPLLDSEGRVYGLLGGKPRDRGWDDLCKRANAEVERQHKELNVSDEKREHRRAARPFAAVARRVSHGGGQTVRSSFSPAALMALWAPKLYEYYLAMQTALLLWKPSLRQGWPFKRSIFAACTINFKTAVSCRHLDFGNLA</sequence>
<reference evidence="2" key="1">
    <citation type="submission" date="2020-05" db="EMBL/GenBank/DDBJ databases">
        <title>Mycena genomes resolve the evolution of fungal bioluminescence.</title>
        <authorList>
            <person name="Tsai I.J."/>
        </authorList>
    </citation>
    <scope>NUCLEOTIDE SEQUENCE</scope>
    <source>
        <strain evidence="2">171206Taipei</strain>
    </source>
</reference>
<organism evidence="2 3">
    <name type="scientific">Mycena indigotica</name>
    <dbReference type="NCBI Taxonomy" id="2126181"/>
    <lineage>
        <taxon>Eukaryota</taxon>
        <taxon>Fungi</taxon>
        <taxon>Dikarya</taxon>
        <taxon>Basidiomycota</taxon>
        <taxon>Agaricomycotina</taxon>
        <taxon>Agaricomycetes</taxon>
        <taxon>Agaricomycetidae</taxon>
        <taxon>Agaricales</taxon>
        <taxon>Marasmiineae</taxon>
        <taxon>Mycenaceae</taxon>
        <taxon>Mycena</taxon>
    </lineage>
</organism>
<evidence type="ECO:0000256" key="1">
    <source>
        <dbReference type="SAM" id="MobiDB-lite"/>
    </source>
</evidence>
<dbReference type="RefSeq" id="XP_037221983.1">
    <property type="nucleotide sequence ID" value="XM_037361691.1"/>
</dbReference>
<dbReference type="OrthoDB" id="3202607at2759"/>